<dbReference type="Pfam" id="PF13586">
    <property type="entry name" value="DDE_Tnp_1_2"/>
    <property type="match status" value="1"/>
</dbReference>
<dbReference type="Proteomes" id="UP000000503">
    <property type="component" value="Chromosome"/>
</dbReference>
<dbReference type="Pfam" id="PF05598">
    <property type="entry name" value="DUF772"/>
    <property type="match status" value="1"/>
</dbReference>
<feature type="region of interest" description="Disordered" evidence="1">
    <location>
        <begin position="138"/>
        <end position="157"/>
    </location>
</feature>
<dbReference type="PANTHER" id="PTHR33803">
    <property type="entry name" value="IS1478 TRANSPOSASE"/>
    <property type="match status" value="1"/>
</dbReference>
<evidence type="ECO:0000259" key="3">
    <source>
        <dbReference type="Pfam" id="PF13586"/>
    </source>
</evidence>
<dbReference type="EMBL" id="CP002868">
    <property type="protein sequence ID" value="AEJ19713.1"/>
    <property type="molecule type" value="Genomic_DNA"/>
</dbReference>
<dbReference type="InterPro" id="IPR025668">
    <property type="entry name" value="Tnp_DDE_dom"/>
</dbReference>
<evidence type="ECO:0000259" key="2">
    <source>
        <dbReference type="Pfam" id="PF05598"/>
    </source>
</evidence>
<dbReference type="eggNOG" id="COG3039">
    <property type="taxonomic scope" value="Bacteria"/>
</dbReference>
<proteinExistence type="predicted"/>
<evidence type="ECO:0000313" key="4">
    <source>
        <dbReference type="EMBL" id="AEJ19713.1"/>
    </source>
</evidence>
<dbReference type="OrthoDB" id="1454687at2"/>
<name>F8EZC1_GRAC1</name>
<dbReference type="RefSeq" id="WP_013969022.1">
    <property type="nucleotide sequence ID" value="NC_015732.1"/>
</dbReference>
<dbReference type="HOGENOM" id="CLU_040038_5_2_12"/>
<dbReference type="NCBIfam" id="NF033578">
    <property type="entry name" value="transpos_IS5_1"/>
    <property type="match status" value="1"/>
</dbReference>
<evidence type="ECO:0000313" key="5">
    <source>
        <dbReference type="Proteomes" id="UP000000503"/>
    </source>
</evidence>
<dbReference type="InterPro" id="IPR008490">
    <property type="entry name" value="Transposase_InsH_N"/>
</dbReference>
<evidence type="ECO:0000256" key="1">
    <source>
        <dbReference type="SAM" id="MobiDB-lite"/>
    </source>
</evidence>
<accession>F8EZC1</accession>
<dbReference type="PANTHER" id="PTHR33803:SF3">
    <property type="entry name" value="BLL1974 PROTEIN"/>
    <property type="match status" value="1"/>
</dbReference>
<dbReference type="AlphaFoldDB" id="F8EZC1"/>
<feature type="domain" description="Transposase InsH N-terminal" evidence="2">
    <location>
        <begin position="22"/>
        <end position="115"/>
    </location>
</feature>
<gene>
    <name evidence="4" type="ordered locus">Spica_1570</name>
</gene>
<reference evidence="5" key="1">
    <citation type="journal article" date="2013" name="Stand. Genomic Sci.">
        <title>Genome sequence of the thermophilic fresh-water bacterium Spirochaeta caldaria type strain (H1(T)), reclassification of Spirochaeta caldaria, Spirochaeta stenostrepta, and Spirochaeta zuelzerae in the genus Treponema as Treponema caldaria comb. nov., Treponema stenostrepta comb. nov., and Treponema zuelzerae comb. nov., and emendation of the genus Treponema.</title>
        <authorList>
            <person name="Abt B."/>
            <person name="Goker M."/>
            <person name="Scheuner C."/>
            <person name="Han C."/>
            <person name="Lu M."/>
            <person name="Misra M."/>
            <person name="Lapidus A."/>
            <person name="Nolan M."/>
            <person name="Lucas S."/>
            <person name="Hammon N."/>
            <person name="Deshpande S."/>
            <person name="Cheng J.F."/>
            <person name="Tapia R."/>
            <person name="Goodwin L.A."/>
            <person name="Pitluck S."/>
            <person name="Liolios K."/>
            <person name="Pagani I."/>
            <person name="Ivanova N."/>
            <person name="Mavromatis K."/>
            <person name="Mikhailova N."/>
            <person name="Huntemann M."/>
            <person name="Pati A."/>
            <person name="Chen A."/>
            <person name="Palaniappan K."/>
            <person name="Land M."/>
            <person name="Hauser L."/>
            <person name="Jeffries C.D."/>
            <person name="Rohde M."/>
            <person name="Spring S."/>
            <person name="Gronow S."/>
            <person name="Detter J.C."/>
            <person name="Bristow J."/>
            <person name="Eisen J.A."/>
            <person name="Markowitz V."/>
            <person name="Hugenholtz P."/>
            <person name="Kyrpides N.C."/>
            <person name="Woyke T."/>
            <person name="Klenk H.P."/>
        </authorList>
    </citation>
    <scope>NUCLEOTIDE SEQUENCE</scope>
    <source>
        <strain evidence="5">ATCC 51460 / DSM 7334 / H1</strain>
    </source>
</reference>
<keyword evidence="5" id="KW-1185">Reference proteome</keyword>
<sequence length="487" mass="57555">MYKEKEQVPEFEDFYVPFGGHLREDNRWVRLAAIIPWEEIEAEYKKCFSKRIGRTAKTVRLALGSLLIKEKLQLTDEETVETIRENHYLQYFLGYESYKDEKPFDPSMMVHFRKRLGPDAIAKINELIAKRYQEQVEAESEKKQNKENQKDDHDHGNRGQLIIDATCVPQDIRHPHDVTLLDEARRKTEKIIDTLYEASELTIKSRTYRKQARIKYLNFIRGRRRTKKEIRRAIRTQLQYIRRNLRTINELQNKVPSTTLSAKQRRDLIVIHEVYRQQVQMYKGKTHSISGKIVSISQPHVRPIARGKAKAAFEFGAKLSASMTEHGMIFIDRLQWEPYNEQEDLPTQIEKYKRRCGRYPESVHADKIYRTRANRAYCEARGIRLSGPPLGRPIKETLENKKIVRQLRKIQRLDEAIRQAIEGGFGYMKRKFGLGTIYEKLRETSETAIMVCVLLTNCEKILRDLFMRFLFLLGFKPHKSYLKVLVY</sequence>
<dbReference type="KEGG" id="scd:Spica_1570"/>
<protein>
    <submittedName>
        <fullName evidence="4">Transposase, IS5 family, putative</fullName>
    </submittedName>
</protein>
<dbReference type="InterPro" id="IPR047710">
    <property type="entry name" value="Transpos_IS5-like"/>
</dbReference>
<organism evidence="4 5">
    <name type="scientific">Gracilinema caldarium (strain ATCC 51460 / DSM 7334 / H1)</name>
    <name type="common">Treponema caldarium</name>
    <dbReference type="NCBI Taxonomy" id="744872"/>
    <lineage>
        <taxon>Bacteria</taxon>
        <taxon>Pseudomonadati</taxon>
        <taxon>Spirochaetota</taxon>
        <taxon>Spirochaetia</taxon>
        <taxon>Spirochaetales</taxon>
        <taxon>Breznakiellaceae</taxon>
        <taxon>Gracilinema</taxon>
    </lineage>
</organism>
<feature type="domain" description="Transposase DDE" evidence="3">
    <location>
        <begin position="363"/>
        <end position="456"/>
    </location>
</feature>